<reference evidence="3 4" key="1">
    <citation type="submission" date="2016-08" db="EMBL/GenBank/DDBJ databases">
        <title>New Insights into Marine Group III Euryarchaeota, from dark to light.</title>
        <authorList>
            <person name="Haro-Moreno J.M."/>
            <person name="Rodriguez-Valera F."/>
            <person name="Lopez-Garcia P."/>
            <person name="Moreira D."/>
            <person name="Martin-Cuadrado A.B."/>
        </authorList>
    </citation>
    <scope>NUCLEOTIDE SEQUENCE [LARGE SCALE GENOMIC DNA]</scope>
    <source>
        <strain evidence="3">CG-Epi1</strain>
    </source>
</reference>
<dbReference type="AlphaFoldDB" id="A0A1J5TAK2"/>
<dbReference type="PANTHER" id="PTHR45947:SF3">
    <property type="entry name" value="SULFOQUINOVOSYL TRANSFERASE SQD2"/>
    <property type="match status" value="1"/>
</dbReference>
<feature type="domain" description="Glycosyltransferase subfamily 4-like N-terminal" evidence="2">
    <location>
        <begin position="20"/>
        <end position="163"/>
    </location>
</feature>
<accession>A0A1J5TAK2</accession>
<evidence type="ECO:0000259" key="1">
    <source>
        <dbReference type="Pfam" id="PF00534"/>
    </source>
</evidence>
<dbReference type="Pfam" id="PF00534">
    <property type="entry name" value="Glycos_transf_1"/>
    <property type="match status" value="1"/>
</dbReference>
<protein>
    <submittedName>
        <fullName evidence="3">Uncharacterized protein</fullName>
    </submittedName>
</protein>
<dbReference type="InterPro" id="IPR050194">
    <property type="entry name" value="Glycosyltransferase_grp1"/>
</dbReference>
<evidence type="ECO:0000313" key="3">
    <source>
        <dbReference type="EMBL" id="OIR17959.1"/>
    </source>
</evidence>
<dbReference type="Pfam" id="PF13439">
    <property type="entry name" value="Glyco_transf_4"/>
    <property type="match status" value="1"/>
</dbReference>
<dbReference type="EMBL" id="MIZA01000021">
    <property type="protein sequence ID" value="OIR17959.1"/>
    <property type="molecule type" value="Genomic_DNA"/>
</dbReference>
<comment type="caution">
    <text evidence="3">The sequence shown here is derived from an EMBL/GenBank/DDBJ whole genome shotgun (WGS) entry which is preliminary data.</text>
</comment>
<dbReference type="InterPro" id="IPR028098">
    <property type="entry name" value="Glyco_trans_4-like_N"/>
</dbReference>
<dbReference type="Gene3D" id="3.40.50.2000">
    <property type="entry name" value="Glycogen Phosphorylase B"/>
    <property type="match status" value="2"/>
</dbReference>
<proteinExistence type="predicted"/>
<feature type="domain" description="Glycosyl transferase family 1" evidence="1">
    <location>
        <begin position="178"/>
        <end position="329"/>
    </location>
</feature>
<dbReference type="PANTHER" id="PTHR45947">
    <property type="entry name" value="SULFOQUINOVOSYL TRANSFERASE SQD2"/>
    <property type="match status" value="1"/>
</dbReference>
<organism evidence="3 4">
    <name type="scientific">Marine Group III euryarchaeote CG-Epi1</name>
    <dbReference type="NCBI Taxonomy" id="1888995"/>
    <lineage>
        <taxon>Archaea</taxon>
        <taxon>Methanobacteriati</taxon>
        <taxon>Thermoplasmatota</taxon>
        <taxon>Thermoplasmata</taxon>
        <taxon>Candidatus Thermoprofundales</taxon>
    </lineage>
</organism>
<dbReference type="GO" id="GO:0016758">
    <property type="term" value="F:hexosyltransferase activity"/>
    <property type="evidence" value="ECO:0007669"/>
    <property type="project" value="TreeGrafter"/>
</dbReference>
<dbReference type="Proteomes" id="UP000183080">
    <property type="component" value="Unassembled WGS sequence"/>
</dbReference>
<name>A0A1J5TAK2_9ARCH</name>
<dbReference type="InterPro" id="IPR001296">
    <property type="entry name" value="Glyco_trans_1"/>
</dbReference>
<dbReference type="SUPFAM" id="SSF53756">
    <property type="entry name" value="UDP-Glycosyltransferase/glycogen phosphorylase"/>
    <property type="match status" value="1"/>
</dbReference>
<evidence type="ECO:0000259" key="2">
    <source>
        <dbReference type="Pfam" id="PF13439"/>
    </source>
</evidence>
<evidence type="ECO:0000313" key="4">
    <source>
        <dbReference type="Proteomes" id="UP000183080"/>
    </source>
</evidence>
<sequence length="363" mass="42104">MANVCVICDREFFSPFDQRVYKEVKTMVKMGHNVEIITPHKSTKQKKIDNIIVHCIDKKAPFGFTGIKIIKKALQKKYDLFYCHEFDPLIYGWMLKKITKKPVVWDCHEYLVPMKRELQGKLSALLAKNIIKFAAPKIDHIITVDNILGRQLQEYNSVTVIPNYPTISDFPLLENKTKNKIPNIIYVGSLTEERGLKKMIKAYKIVRENFEAELTIIGGFYDTSLEQWAKNYDSKYKLMINWKGWINYTELAPHFSEADIGLCILQDSERYMKAIATKVYEYIIMGLPVVTSKGHMSDRLVKKEKYGISVDSSDENAIADGILTLLNQNTIKGMNKENIQSSRSKYVWERREEKINKVIKKLV</sequence>
<gene>
    <name evidence="3" type="ORF">BD935_02025</name>
</gene>
<dbReference type="STRING" id="1888995.BD935_02025"/>